<keyword evidence="2" id="KW-1185">Reference proteome</keyword>
<dbReference type="EMBL" id="CAJVPW010009859">
    <property type="protein sequence ID" value="CAG8609805.1"/>
    <property type="molecule type" value="Genomic_DNA"/>
</dbReference>
<reference evidence="1" key="1">
    <citation type="submission" date="2021-06" db="EMBL/GenBank/DDBJ databases">
        <authorList>
            <person name="Kallberg Y."/>
            <person name="Tangrot J."/>
            <person name="Rosling A."/>
        </authorList>
    </citation>
    <scope>NUCLEOTIDE SEQUENCE</scope>
    <source>
        <strain evidence="1">28 12/20/2015</strain>
    </source>
</reference>
<proteinExistence type="predicted"/>
<evidence type="ECO:0000313" key="1">
    <source>
        <dbReference type="EMBL" id="CAG8609805.1"/>
    </source>
</evidence>
<name>A0ACA9MRQ8_9GLOM</name>
<feature type="non-terminal residue" evidence="1">
    <location>
        <position position="1"/>
    </location>
</feature>
<organism evidence="1 2">
    <name type="scientific">Cetraspora pellucida</name>
    <dbReference type="NCBI Taxonomy" id="1433469"/>
    <lineage>
        <taxon>Eukaryota</taxon>
        <taxon>Fungi</taxon>
        <taxon>Fungi incertae sedis</taxon>
        <taxon>Mucoromycota</taxon>
        <taxon>Glomeromycotina</taxon>
        <taxon>Glomeromycetes</taxon>
        <taxon>Diversisporales</taxon>
        <taxon>Gigasporaceae</taxon>
        <taxon>Cetraspora</taxon>
    </lineage>
</organism>
<dbReference type="Proteomes" id="UP000789366">
    <property type="component" value="Unassembled WGS sequence"/>
</dbReference>
<gene>
    <name evidence="1" type="ORF">SPELUC_LOCUS7455</name>
</gene>
<accession>A0ACA9MRQ8</accession>
<comment type="caution">
    <text evidence="1">The sequence shown here is derived from an EMBL/GenBank/DDBJ whole genome shotgun (WGS) entry which is preliminary data.</text>
</comment>
<protein>
    <submittedName>
        <fullName evidence="1">4002_t:CDS:1</fullName>
    </submittedName>
</protein>
<evidence type="ECO:0000313" key="2">
    <source>
        <dbReference type="Proteomes" id="UP000789366"/>
    </source>
</evidence>
<sequence length="532" mass="62249">LHEKYSQLNKLEKEFAQELDKFSDNVIAIDTSGEHLIKDKTDRKLLNILSSNNNSPQILVRFVSKGEWNKEVEKINDDDTLLLPRTELPLKNTNHLETEKKIREKWEERQIYQKVLEKNRNNQPFILHSGPPYANSKLHIGHFLNFIIKDIIVRFQASEGKYTSFLLGWDTHGLPIEHKMIQAHQGQKINLRQVCHDFALSQVQTQKEQLKKLGLFTDYEKYYITLDKEYEAEQIRIFGEMAKKGLVYQGFRPIYWSCGHETALAEAEIEYYEKKDTSLYFKIKLRDDFFGKDNVKNQSIKNTSITEGQKWHRQKLKIEKIFLGEKLLGLTYFHPYRKDEQFTAILLKDTRGYIVDGSDFIKEGEGTGLVHLAPAFGAEDFSVAKKEKLMIKCPLEPNGVFNEKIAIPELIGKHYSEEKMKQIIVAREDWCISRQRKWGVPIPILYQNNEPILNSEIIDYVAEIVAERVEFRIGVFWGKKFSNKKTGTEKELAISTFRSAELEKRLQGTENIETKLQNTFYDFRKPKDDKVK</sequence>